<evidence type="ECO:0000259" key="1">
    <source>
        <dbReference type="Pfam" id="PF03193"/>
    </source>
</evidence>
<feature type="domain" description="EngC GTPase" evidence="1">
    <location>
        <begin position="100"/>
        <end position="223"/>
    </location>
</feature>
<dbReference type="InterPro" id="IPR027417">
    <property type="entry name" value="P-loop_NTPase"/>
</dbReference>
<evidence type="ECO:0000313" key="3">
    <source>
        <dbReference type="Proteomes" id="UP001240643"/>
    </source>
</evidence>
<dbReference type="Gene3D" id="3.40.50.300">
    <property type="entry name" value="P-loop containing nucleotide triphosphate hydrolases"/>
    <property type="match status" value="1"/>
</dbReference>
<protein>
    <submittedName>
        <fullName evidence="2">Ribosome biogenesis GTPase A</fullName>
    </submittedName>
</protein>
<dbReference type="EMBL" id="JAUSWO010000001">
    <property type="protein sequence ID" value="MDQ0514229.1"/>
    <property type="molecule type" value="Genomic_DNA"/>
</dbReference>
<organism evidence="2 3">
    <name type="scientific">Mycoplasmoides fastidiosum</name>
    <dbReference type="NCBI Taxonomy" id="92758"/>
    <lineage>
        <taxon>Bacteria</taxon>
        <taxon>Bacillati</taxon>
        <taxon>Mycoplasmatota</taxon>
        <taxon>Mycoplasmoidales</taxon>
        <taxon>Mycoplasmoidaceae</taxon>
        <taxon>Mycoplasmoides</taxon>
    </lineage>
</organism>
<proteinExistence type="predicted"/>
<name>A0ABU0LZW9_9BACT</name>
<reference evidence="2" key="1">
    <citation type="submission" date="2023-07" db="EMBL/GenBank/DDBJ databases">
        <title>Genomic Encyclopedia of Type Strains, Phase IV (KMG-IV): sequencing the most valuable type-strain genomes for metagenomic binning, comparative biology and taxonomic classification.</title>
        <authorList>
            <person name="Goeker M."/>
        </authorList>
    </citation>
    <scope>NUCLEOTIDE SEQUENCE [LARGE SCALE GENOMIC DNA]</scope>
    <source>
        <strain evidence="2">DSM 21204</strain>
    </source>
</reference>
<dbReference type="InterPro" id="IPR050896">
    <property type="entry name" value="Mito_lipid_metab_GTPase"/>
</dbReference>
<dbReference type="PANTHER" id="PTHR46434">
    <property type="entry name" value="GENETIC INTERACTOR OF PROHIBITINS 3, MITOCHONDRIAL"/>
    <property type="match status" value="1"/>
</dbReference>
<dbReference type="RefSeq" id="WP_256547083.1">
    <property type="nucleotide sequence ID" value="NZ_CP101809.1"/>
</dbReference>
<evidence type="ECO:0000313" key="2">
    <source>
        <dbReference type="EMBL" id="MDQ0514229.1"/>
    </source>
</evidence>
<dbReference type="Pfam" id="PF03193">
    <property type="entry name" value="RsgA_GTPase"/>
    <property type="match status" value="1"/>
</dbReference>
<dbReference type="Proteomes" id="UP001240643">
    <property type="component" value="Unassembled WGS sequence"/>
</dbReference>
<dbReference type="InterPro" id="IPR010914">
    <property type="entry name" value="RsgA_GTPase_dom"/>
</dbReference>
<accession>A0ABU0LZW9</accession>
<dbReference type="PANTHER" id="PTHR46434:SF1">
    <property type="entry name" value="GENETIC INTERACTOR OF PROHIBITINS 3, MITOCHONDRIAL"/>
    <property type="match status" value="1"/>
</dbReference>
<keyword evidence="3" id="KW-1185">Reference proteome</keyword>
<gene>
    <name evidence="2" type="ORF">J2Z62_000667</name>
</gene>
<dbReference type="SUPFAM" id="SSF52540">
    <property type="entry name" value="P-loop containing nucleoside triphosphate hydrolases"/>
    <property type="match status" value="1"/>
</dbReference>
<sequence length="372" mass="42867">MKSSKNPQTDSAKKCKGCGSQLSTNPVDLGYTPKPIIEVSLCQCCYQLKHYQKPPRIDPSQTTTFLNTLQNLKINNKDSNKILTVVVTDIYNLSLLKQIDQYLISKNVLICINKSELISYFQKAILKHAWDQVLKQKKLNFQITFLSALNQVGLNSFLSYLKKFFQIYFVGNSGVGKSLLINSVTKKLGAKTINLVGSYLNTTKNIIANKIERLKLIDTPGTQRSFGIFQYLAPSQIKTLQKSKWHKKIYQSSQSRTYFFENYLVLQVDKNKNSDDKISIIYHGPNVTQVIHTKNENFQLEILNNFPQLQKYADTQLAPENWSKHEFQLDQNTHFVIDDFGWIDIHTPSAIRVIIYLPPQVHITQFNYWKTL</sequence>
<comment type="caution">
    <text evidence="2">The sequence shown here is derived from an EMBL/GenBank/DDBJ whole genome shotgun (WGS) entry which is preliminary data.</text>
</comment>